<dbReference type="InterPro" id="IPR002481">
    <property type="entry name" value="FUR"/>
</dbReference>
<evidence type="ECO:0000313" key="12">
    <source>
        <dbReference type="EMBL" id="ENV42213.1"/>
    </source>
</evidence>
<evidence type="ECO:0000256" key="6">
    <source>
        <dbReference type="ARBA" id="ARBA00022723"/>
    </source>
</evidence>
<dbReference type="GO" id="GO:0045892">
    <property type="term" value="P:negative regulation of DNA-templated transcription"/>
    <property type="evidence" value="ECO:0007669"/>
    <property type="project" value="TreeGrafter"/>
</dbReference>
<reference evidence="12 13" key="1">
    <citation type="submission" date="2013-02" db="EMBL/GenBank/DDBJ databases">
        <title>The Genome Sequence of Acinetobacter nosocomialis NIPH 386.</title>
        <authorList>
            <consortium name="The Broad Institute Genome Sequencing Platform"/>
            <consortium name="The Broad Institute Genome Sequencing Center for Infectious Disease"/>
            <person name="Cerqueira G."/>
            <person name="Feldgarden M."/>
            <person name="Courvalin P."/>
            <person name="Perichon B."/>
            <person name="Grillot-Courvalin C."/>
            <person name="Clermont D."/>
            <person name="Rocha E."/>
            <person name="Yoon E.-J."/>
            <person name="Nemec A."/>
            <person name="Walker B."/>
            <person name="Young S.K."/>
            <person name="Zeng Q."/>
            <person name="Gargeya S."/>
            <person name="Fitzgerald M."/>
            <person name="Haas B."/>
            <person name="Abouelleil A."/>
            <person name="Alvarado L."/>
            <person name="Arachchi H.M."/>
            <person name="Berlin A.M."/>
            <person name="Chapman S.B."/>
            <person name="Dewar J."/>
            <person name="Goldberg J."/>
            <person name="Griggs A."/>
            <person name="Gujja S."/>
            <person name="Hansen M."/>
            <person name="Howarth C."/>
            <person name="Imamovic A."/>
            <person name="Larimer J."/>
            <person name="McCowan C."/>
            <person name="Murphy C."/>
            <person name="Neiman D."/>
            <person name="Pearson M."/>
            <person name="Priest M."/>
            <person name="Roberts A."/>
            <person name="Saif S."/>
            <person name="Shea T."/>
            <person name="Sisk P."/>
            <person name="Sykes S."/>
            <person name="Wortman J."/>
            <person name="Nusbaum C."/>
            <person name="Birren B."/>
        </authorList>
    </citation>
    <scope>NUCLEOTIDE SEQUENCE [LARGE SCALE GENOMIC DNA]</scope>
    <source>
        <strain evidence="12 13">NIPH 386</strain>
    </source>
</reference>
<evidence type="ECO:0000256" key="8">
    <source>
        <dbReference type="ARBA" id="ARBA00023015"/>
    </source>
</evidence>
<accession>A0AAV3ISC8</accession>
<dbReference type="InterPro" id="IPR036390">
    <property type="entry name" value="WH_DNA-bd_sf"/>
</dbReference>
<evidence type="ECO:0000256" key="5">
    <source>
        <dbReference type="ARBA" id="ARBA00022491"/>
    </source>
</evidence>
<dbReference type="GO" id="GO:0008270">
    <property type="term" value="F:zinc ion binding"/>
    <property type="evidence" value="ECO:0007669"/>
    <property type="project" value="TreeGrafter"/>
</dbReference>
<name>A0AAV3ISC8_ACINO</name>
<evidence type="ECO:0000256" key="9">
    <source>
        <dbReference type="ARBA" id="ARBA00023125"/>
    </source>
</evidence>
<dbReference type="GO" id="GO:0003700">
    <property type="term" value="F:DNA-binding transcription factor activity"/>
    <property type="evidence" value="ECO:0007669"/>
    <property type="project" value="InterPro"/>
</dbReference>
<comment type="similarity">
    <text evidence="2">Belongs to the Fur family.</text>
</comment>
<dbReference type="GO" id="GO:0005737">
    <property type="term" value="C:cytoplasm"/>
    <property type="evidence" value="ECO:0007669"/>
    <property type="project" value="UniProtKB-SubCell"/>
</dbReference>
<comment type="subcellular location">
    <subcellularLocation>
        <location evidence="1">Cytoplasm</location>
    </subcellularLocation>
</comment>
<dbReference type="GO" id="GO:1900376">
    <property type="term" value="P:regulation of secondary metabolite biosynthetic process"/>
    <property type="evidence" value="ECO:0007669"/>
    <property type="project" value="TreeGrafter"/>
</dbReference>
<keyword evidence="6 11" id="KW-0479">Metal-binding</keyword>
<dbReference type="PANTHER" id="PTHR33202:SF7">
    <property type="entry name" value="FERRIC UPTAKE REGULATION PROTEIN"/>
    <property type="match status" value="1"/>
</dbReference>
<keyword evidence="5" id="KW-0678">Repressor</keyword>
<dbReference type="Gene3D" id="1.10.10.10">
    <property type="entry name" value="Winged helix-like DNA-binding domain superfamily/Winged helix DNA-binding domain"/>
    <property type="match status" value="1"/>
</dbReference>
<comment type="caution">
    <text evidence="12">The sequence shown here is derived from an EMBL/GenBank/DDBJ whole genome shotgun (WGS) entry which is preliminary data.</text>
</comment>
<comment type="cofactor">
    <cofactor evidence="11">
        <name>Zn(2+)</name>
        <dbReference type="ChEBI" id="CHEBI:29105"/>
    </cofactor>
    <text evidence="11">Binds 1 zinc ion per subunit.</text>
</comment>
<dbReference type="Proteomes" id="UP000013028">
    <property type="component" value="Unassembled WGS sequence"/>
</dbReference>
<dbReference type="GeneID" id="92794703"/>
<evidence type="ECO:0000256" key="11">
    <source>
        <dbReference type="PIRSR" id="PIRSR602481-1"/>
    </source>
</evidence>
<keyword evidence="8" id="KW-0805">Transcription regulation</keyword>
<evidence type="ECO:0000256" key="4">
    <source>
        <dbReference type="ARBA" id="ARBA00022490"/>
    </source>
</evidence>
<evidence type="ECO:0000256" key="2">
    <source>
        <dbReference type="ARBA" id="ARBA00007957"/>
    </source>
</evidence>
<dbReference type="FunFam" id="1.10.10.10:FF:000007">
    <property type="entry name" value="Ferric uptake regulation protein"/>
    <property type="match status" value="1"/>
</dbReference>
<dbReference type="GO" id="GO:0000976">
    <property type="term" value="F:transcription cis-regulatory region binding"/>
    <property type="evidence" value="ECO:0007669"/>
    <property type="project" value="TreeGrafter"/>
</dbReference>
<keyword evidence="9" id="KW-0238">DNA-binding</keyword>
<keyword evidence="7 11" id="KW-0862">Zinc</keyword>
<evidence type="ECO:0000256" key="3">
    <source>
        <dbReference type="ARBA" id="ARBA00020910"/>
    </source>
</evidence>
<dbReference type="Pfam" id="PF01475">
    <property type="entry name" value="FUR"/>
    <property type="match status" value="1"/>
</dbReference>
<dbReference type="InterPro" id="IPR036388">
    <property type="entry name" value="WH-like_DNA-bd_sf"/>
</dbReference>
<dbReference type="EMBL" id="APPP01000004">
    <property type="protein sequence ID" value="ENV42213.1"/>
    <property type="molecule type" value="Genomic_DNA"/>
</dbReference>
<keyword evidence="10" id="KW-0804">Transcription</keyword>
<gene>
    <name evidence="12" type="ORF">F958_00574</name>
</gene>
<dbReference type="PANTHER" id="PTHR33202">
    <property type="entry name" value="ZINC UPTAKE REGULATION PROTEIN"/>
    <property type="match status" value="1"/>
</dbReference>
<dbReference type="SUPFAM" id="SSF46785">
    <property type="entry name" value="Winged helix' DNA-binding domain"/>
    <property type="match status" value="1"/>
</dbReference>
<evidence type="ECO:0000313" key="13">
    <source>
        <dbReference type="Proteomes" id="UP000013028"/>
    </source>
</evidence>
<sequence length="129" mass="14790">MLELQQKIKEAGLKVTHPRLVVLSLIQEQAEDLTVKQIYQKLYIQKQKLSLATVYRVVSDLEGAGLISNTQFQRGEAKFNLSELANNQLLQIYCAELTQAKQEQFLASLQSVFTQFQVDLKQIEIIQNH</sequence>
<dbReference type="AlphaFoldDB" id="A0AAV3ISC8"/>
<keyword evidence="4" id="KW-0963">Cytoplasm</keyword>
<organism evidence="12 13">
    <name type="scientific">Acinetobacter nosocomialis NIPH 386</name>
    <dbReference type="NCBI Taxonomy" id="1217985"/>
    <lineage>
        <taxon>Bacteria</taxon>
        <taxon>Pseudomonadati</taxon>
        <taxon>Pseudomonadota</taxon>
        <taxon>Gammaproteobacteria</taxon>
        <taxon>Moraxellales</taxon>
        <taxon>Moraxellaceae</taxon>
        <taxon>Acinetobacter</taxon>
        <taxon>Acinetobacter calcoaceticus/baumannii complex</taxon>
    </lineage>
</organism>
<dbReference type="RefSeq" id="WP_004883923.1">
    <property type="nucleotide sequence ID" value="NZ_KB849565.1"/>
</dbReference>
<evidence type="ECO:0000256" key="7">
    <source>
        <dbReference type="ARBA" id="ARBA00022833"/>
    </source>
</evidence>
<feature type="binding site" evidence="11">
    <location>
        <position position="94"/>
    </location>
    <ligand>
        <name>Zn(2+)</name>
        <dbReference type="ChEBI" id="CHEBI:29105"/>
    </ligand>
</feature>
<proteinExistence type="inferred from homology"/>
<evidence type="ECO:0000256" key="10">
    <source>
        <dbReference type="ARBA" id="ARBA00023163"/>
    </source>
</evidence>
<protein>
    <recommendedName>
        <fullName evidence="3">Ferric uptake regulation protein</fullName>
    </recommendedName>
</protein>
<evidence type="ECO:0000256" key="1">
    <source>
        <dbReference type="ARBA" id="ARBA00004496"/>
    </source>
</evidence>